<gene>
    <name evidence="10" type="ORF">BSTOLATCC_MIC43416</name>
</gene>
<keyword evidence="11" id="KW-1185">Reference proteome</keyword>
<keyword evidence="4" id="KW-0276">Fatty acid metabolism</keyword>
<dbReference type="GO" id="GO:0006631">
    <property type="term" value="P:fatty acid metabolic process"/>
    <property type="evidence" value="ECO:0007669"/>
    <property type="project" value="UniProtKB-KW"/>
</dbReference>
<evidence type="ECO:0000256" key="2">
    <source>
        <dbReference type="ARBA" id="ARBA00005005"/>
    </source>
</evidence>
<evidence type="ECO:0000256" key="5">
    <source>
        <dbReference type="ARBA" id="ARBA00023002"/>
    </source>
</evidence>
<comment type="subcellular location">
    <subcellularLocation>
        <location evidence="1">Peroxisome</location>
    </subcellularLocation>
</comment>
<dbReference type="PANTHER" id="PTHR45024">
    <property type="entry name" value="DEHYDROGENASES, SHORT CHAIN"/>
    <property type="match status" value="1"/>
</dbReference>
<dbReference type="Gene3D" id="3.40.50.720">
    <property type="entry name" value="NAD(P)-binding Rossmann-like Domain"/>
    <property type="match status" value="2"/>
</dbReference>
<organism evidence="10 11">
    <name type="scientific">Blepharisma stoltei</name>
    <dbReference type="NCBI Taxonomy" id="1481888"/>
    <lineage>
        <taxon>Eukaryota</taxon>
        <taxon>Sar</taxon>
        <taxon>Alveolata</taxon>
        <taxon>Ciliophora</taxon>
        <taxon>Postciliodesmatophora</taxon>
        <taxon>Heterotrichea</taxon>
        <taxon>Heterotrichida</taxon>
        <taxon>Blepharismidae</taxon>
        <taxon>Blepharisma</taxon>
    </lineage>
</organism>
<dbReference type="Proteomes" id="UP001162131">
    <property type="component" value="Unassembled WGS sequence"/>
</dbReference>
<dbReference type="InterPro" id="IPR036291">
    <property type="entry name" value="NAD(P)-bd_dom_sf"/>
</dbReference>
<name>A0AAU9K2F5_9CILI</name>
<dbReference type="PRINTS" id="PR00080">
    <property type="entry name" value="SDRFAMILY"/>
</dbReference>
<evidence type="ECO:0000256" key="4">
    <source>
        <dbReference type="ARBA" id="ARBA00022832"/>
    </source>
</evidence>
<comment type="similarity">
    <text evidence="3 8">Belongs to the short-chain dehydrogenases/reductases (SDR) family.</text>
</comment>
<proteinExistence type="inferred from homology"/>
<evidence type="ECO:0000256" key="8">
    <source>
        <dbReference type="RuleBase" id="RU000363"/>
    </source>
</evidence>
<dbReference type="InterPro" id="IPR020904">
    <property type="entry name" value="Sc_DH/Rdtase_CS"/>
</dbReference>
<evidence type="ECO:0000259" key="9">
    <source>
        <dbReference type="SMART" id="SM00822"/>
    </source>
</evidence>
<evidence type="ECO:0000256" key="6">
    <source>
        <dbReference type="ARBA" id="ARBA00023098"/>
    </source>
</evidence>
<dbReference type="EMBL" id="CAJZBQ010000043">
    <property type="protein sequence ID" value="CAG9327377.1"/>
    <property type="molecule type" value="Genomic_DNA"/>
</dbReference>
<comment type="pathway">
    <text evidence="2">Lipid metabolism; fatty acid beta-oxidation.</text>
</comment>
<dbReference type="InterPro" id="IPR057326">
    <property type="entry name" value="KR_dom"/>
</dbReference>
<evidence type="ECO:0000313" key="11">
    <source>
        <dbReference type="Proteomes" id="UP001162131"/>
    </source>
</evidence>
<accession>A0AAU9K2F5</accession>
<dbReference type="SUPFAM" id="SSF51735">
    <property type="entry name" value="NAD(P)-binding Rossmann-fold domains"/>
    <property type="match status" value="1"/>
</dbReference>
<protein>
    <recommendedName>
        <fullName evidence="9">Ketoreductase domain-containing protein</fullName>
    </recommendedName>
</protein>
<evidence type="ECO:0000256" key="3">
    <source>
        <dbReference type="ARBA" id="ARBA00006484"/>
    </source>
</evidence>
<dbReference type="GO" id="GO:0016491">
    <property type="term" value="F:oxidoreductase activity"/>
    <property type="evidence" value="ECO:0007669"/>
    <property type="project" value="UniProtKB-KW"/>
</dbReference>
<dbReference type="AlphaFoldDB" id="A0AAU9K2F5"/>
<sequence>MVDSLRFDNRVVIITGAGSGLGKAYALEFGKRGAKVVANDLGVSRNGEGHSSRVADIIVQEIQKLGGIAVANYDSVENGDRIVKTAIENFGRVDIVINNAGILRDSSILKMKDADWDIIMSIHLKGAFTVIKAAWKYMKQQKFGRIINTSSGSGIYGNFGQANYGAAKMGLHGMTLSLAKEGEKNNIRINSITPVAASRMTEDLLAPEILNIVTPEKIVPLVVYLCHESCNDTGGLYEACGGLITRVRWQRSPGIFFSGQFSAEDVQARWREINSFETTRLGNPDYPTSTTDTLKKVLYLIQETAKPKL</sequence>
<keyword evidence="7" id="KW-0576">Peroxisome</keyword>
<evidence type="ECO:0000256" key="1">
    <source>
        <dbReference type="ARBA" id="ARBA00004275"/>
    </source>
</evidence>
<dbReference type="InterPro" id="IPR002347">
    <property type="entry name" value="SDR_fam"/>
</dbReference>
<comment type="caution">
    <text evidence="10">The sequence shown here is derived from an EMBL/GenBank/DDBJ whole genome shotgun (WGS) entry which is preliminary data.</text>
</comment>
<dbReference type="PROSITE" id="PS00061">
    <property type="entry name" value="ADH_SHORT"/>
    <property type="match status" value="1"/>
</dbReference>
<dbReference type="InterPro" id="IPR051687">
    <property type="entry name" value="Peroxisomal_Beta-Oxidation"/>
</dbReference>
<reference evidence="10" key="1">
    <citation type="submission" date="2021-09" db="EMBL/GenBank/DDBJ databases">
        <authorList>
            <consortium name="AG Swart"/>
            <person name="Singh M."/>
            <person name="Singh A."/>
            <person name="Seah K."/>
            <person name="Emmerich C."/>
        </authorList>
    </citation>
    <scope>NUCLEOTIDE SEQUENCE</scope>
    <source>
        <strain evidence="10">ATCC30299</strain>
    </source>
</reference>
<keyword evidence="5" id="KW-0560">Oxidoreductase</keyword>
<evidence type="ECO:0000256" key="7">
    <source>
        <dbReference type="ARBA" id="ARBA00023140"/>
    </source>
</evidence>
<keyword evidence="6" id="KW-0443">Lipid metabolism</keyword>
<dbReference type="PRINTS" id="PR00081">
    <property type="entry name" value="GDHRDH"/>
</dbReference>
<dbReference type="FunFam" id="3.40.50.720:FF:000185">
    <property type="entry name" value="peroxisomal multifunctional enzyme type 2"/>
    <property type="match status" value="1"/>
</dbReference>
<evidence type="ECO:0000313" key="10">
    <source>
        <dbReference type="EMBL" id="CAG9327377.1"/>
    </source>
</evidence>
<dbReference type="Pfam" id="PF00106">
    <property type="entry name" value="adh_short"/>
    <property type="match status" value="1"/>
</dbReference>
<dbReference type="CDD" id="cd05353">
    <property type="entry name" value="hydroxyacyl-CoA-like_DH_SDR_c-like"/>
    <property type="match status" value="1"/>
</dbReference>
<dbReference type="GO" id="GO:0005777">
    <property type="term" value="C:peroxisome"/>
    <property type="evidence" value="ECO:0007669"/>
    <property type="project" value="UniProtKB-SubCell"/>
</dbReference>
<dbReference type="PANTHER" id="PTHR45024:SF2">
    <property type="entry name" value="SCP2 DOMAIN-CONTAINING PROTEIN"/>
    <property type="match status" value="1"/>
</dbReference>
<dbReference type="SMART" id="SM00822">
    <property type="entry name" value="PKS_KR"/>
    <property type="match status" value="1"/>
</dbReference>
<feature type="domain" description="Ketoreductase" evidence="9">
    <location>
        <begin position="10"/>
        <end position="198"/>
    </location>
</feature>